<dbReference type="InterPro" id="IPR001851">
    <property type="entry name" value="ABC_transp_permease"/>
</dbReference>
<evidence type="ECO:0000313" key="11">
    <source>
        <dbReference type="Proteomes" id="UP000509579"/>
    </source>
</evidence>
<feature type="transmembrane region" description="Helical" evidence="9">
    <location>
        <begin position="230"/>
        <end position="257"/>
    </location>
</feature>
<protein>
    <submittedName>
        <fullName evidence="10">Branched-chain amino acid ABC transporter permease</fullName>
    </submittedName>
</protein>
<dbReference type="AlphaFoldDB" id="A0A6N1XC06"/>
<dbReference type="InterPro" id="IPR052157">
    <property type="entry name" value="BCAA_transport_permease"/>
</dbReference>
<feature type="transmembrane region" description="Helical" evidence="9">
    <location>
        <begin position="147"/>
        <end position="166"/>
    </location>
</feature>
<keyword evidence="7 9" id="KW-0472">Membrane</keyword>
<evidence type="ECO:0000256" key="4">
    <source>
        <dbReference type="ARBA" id="ARBA00022692"/>
    </source>
</evidence>
<dbReference type="GO" id="GO:0005886">
    <property type="term" value="C:plasma membrane"/>
    <property type="evidence" value="ECO:0007669"/>
    <property type="project" value="UniProtKB-SubCell"/>
</dbReference>
<feature type="transmembrane region" description="Helical" evidence="9">
    <location>
        <begin position="196"/>
        <end position="218"/>
    </location>
</feature>
<feature type="transmembrane region" description="Helical" evidence="9">
    <location>
        <begin position="12"/>
        <end position="35"/>
    </location>
</feature>
<name>A0A6N1XC06_9BURK</name>
<feature type="transmembrane region" description="Helical" evidence="9">
    <location>
        <begin position="100"/>
        <end position="120"/>
    </location>
</feature>
<keyword evidence="6 9" id="KW-1133">Transmembrane helix</keyword>
<evidence type="ECO:0000256" key="9">
    <source>
        <dbReference type="SAM" id="Phobius"/>
    </source>
</evidence>
<reference evidence="10 11" key="1">
    <citation type="submission" date="2020-06" db="EMBL/GenBank/DDBJ databases">
        <title>Acidovorax antarctica sp. nov., isolated from Corinth ice sheet soil, Antarctic Fields Peninsula.</title>
        <authorList>
            <person name="Xu Q."/>
            <person name="Peng F."/>
        </authorList>
    </citation>
    <scope>NUCLEOTIDE SEQUENCE [LARGE SCALE GENOMIC DNA]</scope>
    <source>
        <strain evidence="10 11">16-35-5</strain>
        <plasmid evidence="10 11">unnamed1</plasmid>
    </source>
</reference>
<evidence type="ECO:0000256" key="2">
    <source>
        <dbReference type="ARBA" id="ARBA00022448"/>
    </source>
</evidence>
<feature type="transmembrane region" description="Helical" evidence="9">
    <location>
        <begin position="68"/>
        <end position="88"/>
    </location>
</feature>
<keyword evidence="3" id="KW-1003">Cell membrane</keyword>
<dbReference type="CDD" id="cd06582">
    <property type="entry name" value="TM_PBP1_LivH_like"/>
    <property type="match status" value="1"/>
</dbReference>
<keyword evidence="4 9" id="KW-0812">Transmembrane</keyword>
<sequence length="294" mass="31467">MDEIFGIPMSALVGQLVIGLINGSFYALMSLGLAIIFGLLHVVNFAHGAQYMLGAFVAWGLLEYFGISYWWALLITPVVVGGVGLLIERLMLRRLYRVDHVYALLLTFGLAMLMEGAFRWKFGATGQPYPNPIAGGFDVGVSYIPAYRVWVIAASLVLCLGTWLVIERTKLGAYLRAANENAALVRTFGINVPRMLMLTYGLGVALAGFSGAMAAPIYQVNPLMGNSLIVVVFAVVVIGGMGSIIGAIITGFGLGVVEGLTKLVYPDAAGVVIFIVMIITLAIRPNGLFGQEAR</sequence>
<evidence type="ECO:0000256" key="8">
    <source>
        <dbReference type="ARBA" id="ARBA00037998"/>
    </source>
</evidence>
<dbReference type="GO" id="GO:0022857">
    <property type="term" value="F:transmembrane transporter activity"/>
    <property type="evidence" value="ECO:0007669"/>
    <property type="project" value="InterPro"/>
</dbReference>
<feature type="transmembrane region" description="Helical" evidence="9">
    <location>
        <begin position="42"/>
        <end position="62"/>
    </location>
</feature>
<keyword evidence="11" id="KW-1185">Reference proteome</keyword>
<keyword evidence="5" id="KW-0029">Amino-acid transport</keyword>
<comment type="subcellular location">
    <subcellularLocation>
        <location evidence="1">Cell membrane</location>
        <topology evidence="1">Multi-pass membrane protein</topology>
    </subcellularLocation>
</comment>
<evidence type="ECO:0000256" key="1">
    <source>
        <dbReference type="ARBA" id="ARBA00004651"/>
    </source>
</evidence>
<dbReference type="PANTHER" id="PTHR11795">
    <property type="entry name" value="BRANCHED-CHAIN AMINO ACID TRANSPORT SYSTEM PERMEASE PROTEIN LIVH"/>
    <property type="match status" value="1"/>
</dbReference>
<evidence type="ECO:0000256" key="5">
    <source>
        <dbReference type="ARBA" id="ARBA00022970"/>
    </source>
</evidence>
<evidence type="ECO:0000256" key="3">
    <source>
        <dbReference type="ARBA" id="ARBA00022475"/>
    </source>
</evidence>
<geneLocation type="plasmid" evidence="10 11">
    <name>unnamed1</name>
</geneLocation>
<dbReference type="KEGG" id="aant:HUK68_20745"/>
<organism evidence="10 11">
    <name type="scientific">Comamonas antarctica</name>
    <dbReference type="NCBI Taxonomy" id="2743470"/>
    <lineage>
        <taxon>Bacteria</taxon>
        <taxon>Pseudomonadati</taxon>
        <taxon>Pseudomonadota</taxon>
        <taxon>Betaproteobacteria</taxon>
        <taxon>Burkholderiales</taxon>
        <taxon>Comamonadaceae</taxon>
        <taxon>Comamonas</taxon>
    </lineage>
</organism>
<keyword evidence="2" id="KW-0813">Transport</keyword>
<dbReference type="Proteomes" id="UP000509579">
    <property type="component" value="Plasmid unnamed1"/>
</dbReference>
<evidence type="ECO:0000256" key="6">
    <source>
        <dbReference type="ARBA" id="ARBA00022989"/>
    </source>
</evidence>
<keyword evidence="10" id="KW-0614">Plasmid</keyword>
<feature type="transmembrane region" description="Helical" evidence="9">
    <location>
        <begin position="264"/>
        <end position="283"/>
    </location>
</feature>
<dbReference type="Pfam" id="PF02653">
    <property type="entry name" value="BPD_transp_2"/>
    <property type="match status" value="1"/>
</dbReference>
<proteinExistence type="inferred from homology"/>
<gene>
    <name evidence="10" type="ORF">HUK68_20745</name>
</gene>
<evidence type="ECO:0000256" key="7">
    <source>
        <dbReference type="ARBA" id="ARBA00023136"/>
    </source>
</evidence>
<dbReference type="RefSeq" id="WP_175506145.1">
    <property type="nucleotide sequence ID" value="NZ_CAURQT010000012.1"/>
</dbReference>
<dbReference type="GO" id="GO:0006865">
    <property type="term" value="P:amino acid transport"/>
    <property type="evidence" value="ECO:0007669"/>
    <property type="project" value="UniProtKB-KW"/>
</dbReference>
<evidence type="ECO:0000313" key="10">
    <source>
        <dbReference type="EMBL" id="QKV55356.1"/>
    </source>
</evidence>
<dbReference type="PANTHER" id="PTHR11795:SF442">
    <property type="entry name" value="ABC TRANSPORTER ATP-BINDING PROTEIN"/>
    <property type="match status" value="1"/>
</dbReference>
<dbReference type="EMBL" id="CP054841">
    <property type="protein sequence ID" value="QKV55356.1"/>
    <property type="molecule type" value="Genomic_DNA"/>
</dbReference>
<accession>A0A6N1XC06</accession>
<comment type="similarity">
    <text evidence="8">Belongs to the binding-protein-dependent transport system permease family. LivHM subfamily.</text>
</comment>